<dbReference type="AlphaFoldDB" id="A0A2M6YRR7"/>
<evidence type="ECO:0008006" key="3">
    <source>
        <dbReference type="Google" id="ProtNLM"/>
    </source>
</evidence>
<dbReference type="Proteomes" id="UP000229502">
    <property type="component" value="Unassembled WGS sequence"/>
</dbReference>
<sequence>MSRQYKIAFVGNYQYYCGSSNTLLGYVKAGKALGWDVRVSEFGYVDDKIKTLIPIAAKNWKTDLLVIIYESYPFLSNETIDEICTFIPRSKRILIDPDGKYSEPCSVENDSNHPTPDSHNYWTRLYDSLSDVILQPFIGKETKNKKSVHSFLYFGMDNKLPDFHRVKKEFDLLYVGNNWYRWKDVKAFITKTSTIRSRLKTIGIVGKYWNEEVMPGYEEATTSDLNFLKQNQIIVKKSAPYGQVEKFMSRGLLNPIFVRPILYKLKFITPRMFETLNANTVPLIPRYFIYAKDLYGEKIHQLMLADNPASDILKIINNYQYYKNLSKEIREILRLKHSYEIRLKQLLQFI</sequence>
<protein>
    <recommendedName>
        <fullName evidence="3">Glycosyltransferase</fullName>
    </recommendedName>
</protein>
<accession>A0A2M6YRR7</accession>
<reference evidence="2" key="1">
    <citation type="submission" date="2017-09" db="EMBL/GenBank/DDBJ databases">
        <title>Depth-based differentiation of microbial function through sediment-hosted aquifers and enrichment of novel symbionts in the deep terrestrial subsurface.</title>
        <authorList>
            <person name="Probst A.J."/>
            <person name="Ladd B."/>
            <person name="Jarett J.K."/>
            <person name="Geller-Mcgrath D.E."/>
            <person name="Sieber C.M.K."/>
            <person name="Emerson J.B."/>
            <person name="Anantharaman K."/>
            <person name="Thomas B.C."/>
            <person name="Malmstrom R."/>
            <person name="Stieglmeier M."/>
            <person name="Klingl A."/>
            <person name="Woyke T."/>
            <person name="Ryan C.M."/>
            <person name="Banfield J.F."/>
        </authorList>
    </citation>
    <scope>NUCLEOTIDE SEQUENCE [LARGE SCALE GENOMIC DNA]</scope>
</reference>
<gene>
    <name evidence="1" type="ORF">COT03_00960</name>
</gene>
<comment type="caution">
    <text evidence="1">The sequence shown here is derived from an EMBL/GenBank/DDBJ whole genome shotgun (WGS) entry which is preliminary data.</text>
</comment>
<evidence type="ECO:0000313" key="1">
    <source>
        <dbReference type="EMBL" id="PIU35819.1"/>
    </source>
</evidence>
<dbReference type="EMBL" id="PEWZ01000051">
    <property type="protein sequence ID" value="PIU35819.1"/>
    <property type="molecule type" value="Genomic_DNA"/>
</dbReference>
<name>A0A2M6YRR7_9BACT</name>
<organism evidence="1 2">
    <name type="scientific">Candidatus Shapirobacteria bacterium CG07_land_8_20_14_0_80_39_18</name>
    <dbReference type="NCBI Taxonomy" id="1974882"/>
    <lineage>
        <taxon>Bacteria</taxon>
        <taxon>Candidatus Shapironibacteriota</taxon>
    </lineage>
</organism>
<evidence type="ECO:0000313" key="2">
    <source>
        <dbReference type="Proteomes" id="UP000229502"/>
    </source>
</evidence>
<proteinExistence type="predicted"/>